<keyword evidence="1" id="KW-0732">Signal</keyword>
<sequence length="188" mass="20734">MLFNLSFTSLLVGLFAIQTAFAAVVQPLEVRETSNCPKRRFSIQASSGVNSLTGSMSYSVMLVDEKDKPHPEFTSCIFPGTKFQFGAGCKWFVPGSTARITKDGYWWEVKHDGFFAGALYKGDVHVRGNGCTNTQKCKSSRTQQCEPSPDGKQPNCVLTTYVDFCISSFGLLVSVMYKLSTIANVKHQ</sequence>
<accession>W7ES68</accession>
<evidence type="ECO:0008006" key="4">
    <source>
        <dbReference type="Google" id="ProtNLM"/>
    </source>
</evidence>
<keyword evidence="3" id="KW-1185">Reference proteome</keyword>
<dbReference type="RefSeq" id="XP_014556306.1">
    <property type="nucleotide sequence ID" value="XM_014700820.1"/>
</dbReference>
<dbReference type="GeneID" id="26251796"/>
<feature type="chain" id="PRO_5004894268" description="Ubiquitin 3 binding protein But2 C-terminal domain-containing protein" evidence="1">
    <location>
        <begin position="23"/>
        <end position="188"/>
    </location>
</feature>
<dbReference type="AlphaFoldDB" id="W7ES68"/>
<evidence type="ECO:0000256" key="1">
    <source>
        <dbReference type="SAM" id="SignalP"/>
    </source>
</evidence>
<organism evidence="2 3">
    <name type="scientific">Bipolaris victoriae (strain FI3)</name>
    <name type="common">Victoria blight of oats agent</name>
    <name type="synonym">Cochliobolus victoriae</name>
    <dbReference type="NCBI Taxonomy" id="930091"/>
    <lineage>
        <taxon>Eukaryota</taxon>
        <taxon>Fungi</taxon>
        <taxon>Dikarya</taxon>
        <taxon>Ascomycota</taxon>
        <taxon>Pezizomycotina</taxon>
        <taxon>Dothideomycetes</taxon>
        <taxon>Pleosporomycetidae</taxon>
        <taxon>Pleosporales</taxon>
        <taxon>Pleosporineae</taxon>
        <taxon>Pleosporaceae</taxon>
        <taxon>Bipolaris</taxon>
    </lineage>
</organism>
<proteinExistence type="predicted"/>
<name>W7ES68_BIPV3</name>
<gene>
    <name evidence="2" type="ORF">COCVIDRAFT_16283</name>
</gene>
<feature type="signal peptide" evidence="1">
    <location>
        <begin position="1"/>
        <end position="22"/>
    </location>
</feature>
<reference evidence="2 3" key="1">
    <citation type="journal article" date="2013" name="PLoS Genet.">
        <title>Comparative genome structure, secondary metabolite, and effector coding capacity across Cochliobolus pathogens.</title>
        <authorList>
            <person name="Condon B.J."/>
            <person name="Leng Y."/>
            <person name="Wu D."/>
            <person name="Bushley K.E."/>
            <person name="Ohm R.A."/>
            <person name="Otillar R."/>
            <person name="Martin J."/>
            <person name="Schackwitz W."/>
            <person name="Grimwood J."/>
            <person name="MohdZainudin N."/>
            <person name="Xue C."/>
            <person name="Wang R."/>
            <person name="Manning V.A."/>
            <person name="Dhillon B."/>
            <person name="Tu Z.J."/>
            <person name="Steffenson B.J."/>
            <person name="Salamov A."/>
            <person name="Sun H."/>
            <person name="Lowry S."/>
            <person name="LaButti K."/>
            <person name="Han J."/>
            <person name="Copeland A."/>
            <person name="Lindquist E."/>
            <person name="Barry K."/>
            <person name="Schmutz J."/>
            <person name="Baker S.E."/>
            <person name="Ciuffetti L.M."/>
            <person name="Grigoriev I.V."/>
            <person name="Zhong S."/>
            <person name="Turgeon B.G."/>
        </authorList>
    </citation>
    <scope>NUCLEOTIDE SEQUENCE [LARGE SCALE GENOMIC DNA]</scope>
    <source>
        <strain evidence="2 3">FI3</strain>
    </source>
</reference>
<protein>
    <recommendedName>
        <fullName evidence="4">Ubiquitin 3 binding protein But2 C-terminal domain-containing protein</fullName>
    </recommendedName>
</protein>
<evidence type="ECO:0000313" key="2">
    <source>
        <dbReference type="EMBL" id="EUN26822.1"/>
    </source>
</evidence>
<dbReference type="Proteomes" id="UP000054337">
    <property type="component" value="Unassembled WGS sequence"/>
</dbReference>
<evidence type="ECO:0000313" key="3">
    <source>
        <dbReference type="Proteomes" id="UP000054337"/>
    </source>
</evidence>
<dbReference type="EMBL" id="KI968736">
    <property type="protein sequence ID" value="EUN26822.1"/>
    <property type="molecule type" value="Genomic_DNA"/>
</dbReference>
<dbReference type="HOGENOM" id="CLU_1602406_0_0_1"/>